<comment type="caution">
    <text evidence="1">The sequence shown here is derived from an EMBL/GenBank/DDBJ whole genome shotgun (WGS) entry which is preliminary data.</text>
</comment>
<keyword evidence="2" id="KW-1185">Reference proteome</keyword>
<dbReference type="Proteomes" id="UP000245206">
    <property type="component" value="Unassembled WGS sequence"/>
</dbReference>
<evidence type="ECO:0000313" key="2">
    <source>
        <dbReference type="Proteomes" id="UP000245206"/>
    </source>
</evidence>
<name>A0A2P2DII8_9LEPT</name>
<dbReference type="OrthoDB" id="9867690at2"/>
<proteinExistence type="predicted"/>
<protein>
    <submittedName>
        <fullName evidence="1">Uncharacterized protein</fullName>
    </submittedName>
</protein>
<accession>A0A2P2DII8</accession>
<sequence>MNKIKLMGIGFLILFETTVWAQDVSKVKAEHLSQASKYEELAKAQQNIIEDHSKMKNDFQKKYWINEKLSPKLKIKEMETHCDKIIADAKSQKANFEMMAVMHNSLAKGLDKK</sequence>
<evidence type="ECO:0000313" key="1">
    <source>
        <dbReference type="EMBL" id="GBF44424.1"/>
    </source>
</evidence>
<gene>
    <name evidence="1" type="ORF">LPTSP2_37270</name>
</gene>
<reference evidence="2" key="1">
    <citation type="journal article" date="2019" name="Microbiol. Immunol.">
        <title>Molecular and phenotypic characterization of Leptospira johnsonii sp. nov., Leptospira ellinghausenii sp. nov. and Leptospira ryugenii sp. nov. isolated from soil and water in Japan.</title>
        <authorList>
            <person name="Masuzawa T."/>
            <person name="Saito M."/>
            <person name="Nakao R."/>
            <person name="Nikaido Y."/>
            <person name="Matsumoto M."/>
            <person name="Ogawa M."/>
            <person name="Yokoyama M."/>
            <person name="Hidaka Y."/>
            <person name="Tomita J."/>
            <person name="Sakakibara K."/>
            <person name="Suzuki K."/>
            <person name="Yasuda S."/>
            <person name="Sato H."/>
            <person name="Yamaguchi M."/>
            <person name="Yoshida S.I."/>
            <person name="Koizumi N."/>
            <person name="Kawamura Y."/>
        </authorList>
    </citation>
    <scope>NUCLEOTIDE SEQUENCE [LARGE SCALE GENOMIC DNA]</scope>
    <source>
        <strain evidence="2">E18</strain>
    </source>
</reference>
<dbReference type="AlphaFoldDB" id="A0A2P2DII8"/>
<dbReference type="EMBL" id="BFAZ01000012">
    <property type="protein sequence ID" value="GBF44424.1"/>
    <property type="molecule type" value="Genomic_DNA"/>
</dbReference>
<organism evidence="1 2">
    <name type="scientific">Leptospira ellinghausenii</name>
    <dbReference type="NCBI Taxonomy" id="1917822"/>
    <lineage>
        <taxon>Bacteria</taxon>
        <taxon>Pseudomonadati</taxon>
        <taxon>Spirochaetota</taxon>
        <taxon>Spirochaetia</taxon>
        <taxon>Leptospirales</taxon>
        <taxon>Leptospiraceae</taxon>
        <taxon>Leptospira</taxon>
    </lineage>
</organism>
<dbReference type="RefSeq" id="WP_108961394.1">
    <property type="nucleotide sequence ID" value="NZ_BFAZ01000012.1"/>
</dbReference>